<proteinExistence type="predicted"/>
<evidence type="ECO:0000313" key="2">
    <source>
        <dbReference type="EMBL" id="EGX54519.1"/>
    </source>
</evidence>
<gene>
    <name evidence="2" type="ORF">SZN_37546</name>
</gene>
<comment type="caution">
    <text evidence="2">The sequence shown here is derived from an EMBL/GenBank/DDBJ whole genome shotgun (WGS) entry which is preliminary data.</text>
</comment>
<dbReference type="PANTHER" id="PTHR33627">
    <property type="entry name" value="TRANSPOSASE"/>
    <property type="match status" value="1"/>
</dbReference>
<feature type="domain" description="Transposase IS701-like DDE" evidence="1">
    <location>
        <begin position="22"/>
        <end position="235"/>
    </location>
</feature>
<dbReference type="Proteomes" id="UP000004217">
    <property type="component" value="Unassembled WGS sequence"/>
</dbReference>
<organism evidence="2 3">
    <name type="scientific">Streptomyces zinciresistens K42</name>
    <dbReference type="NCBI Taxonomy" id="700597"/>
    <lineage>
        <taxon>Bacteria</taxon>
        <taxon>Bacillati</taxon>
        <taxon>Actinomycetota</taxon>
        <taxon>Actinomycetes</taxon>
        <taxon>Kitasatosporales</taxon>
        <taxon>Streptomycetaceae</taxon>
        <taxon>Streptomyces</taxon>
    </lineage>
</organism>
<reference evidence="2 3" key="1">
    <citation type="submission" date="2011-08" db="EMBL/GenBank/DDBJ databases">
        <authorList>
            <person name="Lin Y."/>
            <person name="Hao X."/>
            <person name="Johnstone L."/>
            <person name="Miller S.J."/>
            <person name="Wei G."/>
            <person name="Rensing C."/>
        </authorList>
    </citation>
    <scope>NUCLEOTIDE SEQUENCE [LARGE SCALE GENOMIC DNA]</scope>
    <source>
        <strain evidence="2 3">K42</strain>
    </source>
</reference>
<evidence type="ECO:0000313" key="3">
    <source>
        <dbReference type="Proteomes" id="UP000004217"/>
    </source>
</evidence>
<dbReference type="EMBL" id="AGBF01000413">
    <property type="protein sequence ID" value="EGX54519.1"/>
    <property type="molecule type" value="Genomic_DNA"/>
</dbReference>
<dbReference type="PATRIC" id="fig|700597.3.peg.7245"/>
<keyword evidence="3" id="KW-1185">Reference proteome</keyword>
<dbReference type="PANTHER" id="PTHR33627:SF1">
    <property type="entry name" value="TRANSPOSASE"/>
    <property type="match status" value="1"/>
</dbReference>
<dbReference type="SUPFAM" id="SSF53098">
    <property type="entry name" value="Ribonuclease H-like"/>
    <property type="match status" value="1"/>
</dbReference>
<dbReference type="InterPro" id="IPR038721">
    <property type="entry name" value="IS701-like_DDE_dom"/>
</dbReference>
<dbReference type="InterPro" id="IPR039365">
    <property type="entry name" value="IS701-like"/>
</dbReference>
<evidence type="ECO:0000259" key="1">
    <source>
        <dbReference type="Pfam" id="PF13546"/>
    </source>
</evidence>
<name>G2GPP5_9ACTN</name>
<sequence>MVTSDQVELWGAELAGLGTRIAGCFERSEPRATAVAYVRGLLADVPRKNGWQLAEQAGAATPWSTQRLLGAARWDADEVRDVVVSYVVERLGEHEAVLVLDETGFLKKGSRSAGVQRQYTGTAGRIENCQVGVFLGYASSRGRVLIDRELYLPDESWVRDAGRRKDAAVPEEVGFASKPELGRRMLARALAAGAPFAWVVADAVYGQHPGLREWCEAKSLRYAMAVPSHFKVTVGGRSAQVRTLLPRIPQEAWERRSCGQGSKGMRRYEWATVEVGVRHSARRGAALAAPAAGFEHLLLVRRSIADPAETAFFLVHAPGRTVLAEVVAAVGARWSVEECFETAKNECGLDQYEVRKWPAWYRHITLAMLAAALLAVIRADHPSPKGAVTRDESV</sequence>
<protein>
    <submittedName>
        <fullName evidence="2">IS4 family transposase</fullName>
    </submittedName>
</protein>
<accession>G2GPP5</accession>
<dbReference type="Pfam" id="PF13546">
    <property type="entry name" value="DDE_5"/>
    <property type="match status" value="1"/>
</dbReference>
<dbReference type="NCBIfam" id="NF033540">
    <property type="entry name" value="transpos_IS701"/>
    <property type="match status" value="1"/>
</dbReference>
<dbReference type="AlphaFoldDB" id="G2GPP5"/>
<dbReference type="InterPro" id="IPR012337">
    <property type="entry name" value="RNaseH-like_sf"/>
</dbReference>